<dbReference type="GO" id="GO:0005524">
    <property type="term" value="F:ATP binding"/>
    <property type="evidence" value="ECO:0007669"/>
    <property type="project" value="InterPro"/>
</dbReference>
<dbReference type="InterPro" id="IPR000719">
    <property type="entry name" value="Prot_kinase_dom"/>
</dbReference>
<keyword evidence="3" id="KW-0812">Transmembrane</keyword>
<gene>
    <name evidence="5" type="ORF">GGP61_001895</name>
</gene>
<dbReference type="Gene3D" id="1.10.510.10">
    <property type="entry name" value="Transferase(Phosphotransferase) domain 1"/>
    <property type="match status" value="1"/>
</dbReference>
<feature type="transmembrane region" description="Helical" evidence="3">
    <location>
        <begin position="351"/>
        <end position="370"/>
    </location>
</feature>
<reference evidence="5" key="1">
    <citation type="submission" date="2022-08" db="EMBL/GenBank/DDBJ databases">
        <title>Genomic Encyclopedia of Type Strains, Phase V (KMG-V): Genome sequencing to study the core and pangenomes of soil and plant-associated prokaryotes.</title>
        <authorList>
            <person name="Whitman W."/>
        </authorList>
    </citation>
    <scope>NUCLEOTIDE SEQUENCE</scope>
    <source>
        <strain evidence="5">SP3049</strain>
    </source>
</reference>
<dbReference type="InterPro" id="IPR011009">
    <property type="entry name" value="Kinase-like_dom_sf"/>
</dbReference>
<proteinExistence type="predicted"/>
<dbReference type="Proteomes" id="UP001155057">
    <property type="component" value="Unassembled WGS sequence"/>
</dbReference>
<evidence type="ECO:0000313" key="6">
    <source>
        <dbReference type="Proteomes" id="UP001155057"/>
    </source>
</evidence>
<dbReference type="GO" id="GO:0003677">
    <property type="term" value="F:DNA binding"/>
    <property type="evidence" value="ECO:0007669"/>
    <property type="project" value="UniProtKB-KW"/>
</dbReference>
<sequence>MSSYPTPSEYQEALQAPAVAFADPELQDSTPRTNALGLPQPITGSFAAVFPVTTDPGGRYAVKCFLSERPAQHARYEAVAEALDAVDHDAFVEFAYQPEGISVRGDAYPLLKMEWTGGTTLNRFVEDHLDRPDVIDRLVEAWARLMADLEDMDLAHGDLQHENVLVETAGEALRLRLVDYDTMYVPALEGRASAEVGHRNYQHPDRTDADFGPALDRFSGLVVYAALRACAVRPELWDEYDTGENLLFRDADFYAPEESPLFDALAETESLRALTGALRTACYVEPADVPPLADVREGRLEPSQVSVSRSRARQGRDAAERSTVARAFLPATIGSGGVALGLAAAGGGLTAAAVLLVGIGVGAGIVATRYRRLSLVRRRRRLEQEADRFASTIRELDRELESLREKRAELRTSMDERRQERLREIQAKALHDRLKHHFVREVRDIDGLTHKHVVRLKAANLRTASEVTPEAVEDVRRISDRARARLKMWRAALEEKYADEIPDALSPAQERRLQRYIEHRIDDLDDQIGRTREKIQTQRTERERIEDRLDEMPDLSIGRYVRYLLRLDTLPDRTEGPPAPAPRPSPESSTDRVPVPEPVDEDRSWWERA</sequence>
<feature type="coiled-coil region" evidence="1">
    <location>
        <begin position="521"/>
        <end position="548"/>
    </location>
</feature>
<dbReference type="PROSITE" id="PS50011">
    <property type="entry name" value="PROTEIN_KINASE_DOM"/>
    <property type="match status" value="1"/>
</dbReference>
<dbReference type="GO" id="GO:0004672">
    <property type="term" value="F:protein kinase activity"/>
    <property type="evidence" value="ECO:0007669"/>
    <property type="project" value="InterPro"/>
</dbReference>
<dbReference type="SUPFAM" id="SSF56112">
    <property type="entry name" value="Protein kinase-like (PK-like)"/>
    <property type="match status" value="1"/>
</dbReference>
<evidence type="ECO:0000256" key="3">
    <source>
        <dbReference type="SAM" id="Phobius"/>
    </source>
</evidence>
<feature type="domain" description="Protein kinase" evidence="4">
    <location>
        <begin position="35"/>
        <end position="439"/>
    </location>
</feature>
<protein>
    <submittedName>
        <fullName evidence="5">DNA-binding protein</fullName>
    </submittedName>
</protein>
<evidence type="ECO:0000259" key="4">
    <source>
        <dbReference type="PROSITE" id="PS50011"/>
    </source>
</evidence>
<evidence type="ECO:0000256" key="2">
    <source>
        <dbReference type="SAM" id="MobiDB-lite"/>
    </source>
</evidence>
<keyword evidence="3" id="KW-0472">Membrane</keyword>
<feature type="coiled-coil region" evidence="1">
    <location>
        <begin position="379"/>
        <end position="420"/>
    </location>
</feature>
<dbReference type="AlphaFoldDB" id="A0A9X2Q822"/>
<keyword evidence="1" id="KW-0175">Coiled coil</keyword>
<accession>A0A9X2Q822</accession>
<keyword evidence="5" id="KW-0238">DNA-binding</keyword>
<feature type="region of interest" description="Disordered" evidence="2">
    <location>
        <begin position="569"/>
        <end position="609"/>
    </location>
</feature>
<organism evidence="5 6">
    <name type="scientific">Salinibacter ruber</name>
    <dbReference type="NCBI Taxonomy" id="146919"/>
    <lineage>
        <taxon>Bacteria</taxon>
        <taxon>Pseudomonadati</taxon>
        <taxon>Rhodothermota</taxon>
        <taxon>Rhodothermia</taxon>
        <taxon>Rhodothermales</taxon>
        <taxon>Salinibacteraceae</taxon>
        <taxon>Salinibacter</taxon>
    </lineage>
</organism>
<evidence type="ECO:0000313" key="5">
    <source>
        <dbReference type="EMBL" id="MCS3710285.1"/>
    </source>
</evidence>
<dbReference type="EMBL" id="JANUAE010000006">
    <property type="protein sequence ID" value="MCS3710285.1"/>
    <property type="molecule type" value="Genomic_DNA"/>
</dbReference>
<keyword evidence="3" id="KW-1133">Transmembrane helix</keyword>
<evidence type="ECO:0000256" key="1">
    <source>
        <dbReference type="SAM" id="Coils"/>
    </source>
</evidence>
<comment type="caution">
    <text evidence="5">The sequence shown here is derived from an EMBL/GenBank/DDBJ whole genome shotgun (WGS) entry which is preliminary data.</text>
</comment>
<name>A0A9X2Q822_9BACT</name>
<dbReference type="RefSeq" id="WP_251931342.1">
    <property type="nucleotide sequence ID" value="NZ_CALTSM010000020.1"/>
</dbReference>